<accession>A0A0K1Q7X7</accession>
<dbReference type="AlphaFoldDB" id="A0A0K1Q7X7"/>
<organism evidence="2 3">
    <name type="scientific">Labilithrix luteola</name>
    <dbReference type="NCBI Taxonomy" id="1391654"/>
    <lineage>
        <taxon>Bacteria</taxon>
        <taxon>Pseudomonadati</taxon>
        <taxon>Myxococcota</taxon>
        <taxon>Polyangia</taxon>
        <taxon>Polyangiales</taxon>
        <taxon>Labilitrichaceae</taxon>
        <taxon>Labilithrix</taxon>
    </lineage>
</organism>
<protein>
    <submittedName>
        <fullName evidence="2">Uncharacterized protein</fullName>
    </submittedName>
</protein>
<evidence type="ECO:0000313" key="2">
    <source>
        <dbReference type="EMBL" id="AKV01515.1"/>
    </source>
</evidence>
<sequence length="261" mass="28857">MLEGKRSAVQRARSAVELQEDLMRFEGRFSARLASAFEPLVESQDPAVGVRATRDQLDFMASALDIAVGSSPEVDLLDMVTLVALGREAMARRWKEDVHGPDTRRVTEAFRTSFDDISTIARTVISADVEAQLGRVIREWMAENPRMENVATVRLSAYAENREANNARTAAGLFSLVRGAAQAADTAILLGERALYATQRLPVLVRMHARITSKTIFADLRRDRMVKRIFVNAFLACSGVAVVSAMSWLVARVVHARLVGR</sequence>
<keyword evidence="1" id="KW-0472">Membrane</keyword>
<gene>
    <name evidence="2" type="ORF">AKJ09_08178</name>
</gene>
<evidence type="ECO:0000313" key="3">
    <source>
        <dbReference type="Proteomes" id="UP000064967"/>
    </source>
</evidence>
<dbReference type="EMBL" id="CP012333">
    <property type="protein sequence ID" value="AKV01515.1"/>
    <property type="molecule type" value="Genomic_DNA"/>
</dbReference>
<feature type="transmembrane region" description="Helical" evidence="1">
    <location>
        <begin position="229"/>
        <end position="251"/>
    </location>
</feature>
<keyword evidence="1" id="KW-0812">Transmembrane</keyword>
<proteinExistence type="predicted"/>
<dbReference type="RefSeq" id="WP_169928168.1">
    <property type="nucleotide sequence ID" value="NZ_CP012333.1"/>
</dbReference>
<dbReference type="KEGG" id="llu:AKJ09_08178"/>
<dbReference type="Proteomes" id="UP000064967">
    <property type="component" value="Chromosome"/>
</dbReference>
<keyword evidence="1" id="KW-1133">Transmembrane helix</keyword>
<dbReference type="STRING" id="1391654.AKJ09_08178"/>
<reference evidence="2 3" key="1">
    <citation type="submission" date="2015-08" db="EMBL/GenBank/DDBJ databases">
        <authorList>
            <person name="Babu N.S."/>
            <person name="Beckwith C.J."/>
            <person name="Beseler K.G."/>
            <person name="Brison A."/>
            <person name="Carone J.V."/>
            <person name="Caskin T.P."/>
            <person name="Diamond M."/>
            <person name="Durham M.E."/>
            <person name="Foxe J.M."/>
            <person name="Go M."/>
            <person name="Henderson B.A."/>
            <person name="Jones I.B."/>
            <person name="McGettigan J.A."/>
            <person name="Micheletti S.J."/>
            <person name="Nasrallah M.E."/>
            <person name="Ortiz D."/>
            <person name="Piller C.R."/>
            <person name="Privatt S.R."/>
            <person name="Schneider S.L."/>
            <person name="Sharp S."/>
            <person name="Smith T.C."/>
            <person name="Stanton J.D."/>
            <person name="Ullery H.E."/>
            <person name="Wilson R.J."/>
            <person name="Serrano M.G."/>
            <person name="Buck G."/>
            <person name="Lee V."/>
            <person name="Wang Y."/>
            <person name="Carvalho R."/>
            <person name="Voegtly L."/>
            <person name="Shi R."/>
            <person name="Duckworth R."/>
            <person name="Johnson A."/>
            <person name="Loviza R."/>
            <person name="Walstead R."/>
            <person name="Shah Z."/>
            <person name="Kiflezghi M."/>
            <person name="Wade K."/>
            <person name="Ball S.L."/>
            <person name="Bradley K.W."/>
            <person name="Asai D.J."/>
            <person name="Bowman C.A."/>
            <person name="Russell D.A."/>
            <person name="Pope W.H."/>
            <person name="Jacobs-Sera D."/>
            <person name="Hendrix R.W."/>
            <person name="Hatfull G.F."/>
        </authorList>
    </citation>
    <scope>NUCLEOTIDE SEQUENCE [LARGE SCALE GENOMIC DNA]</scope>
    <source>
        <strain evidence="2 3">DSM 27648</strain>
    </source>
</reference>
<evidence type="ECO:0000256" key="1">
    <source>
        <dbReference type="SAM" id="Phobius"/>
    </source>
</evidence>
<name>A0A0K1Q7X7_9BACT</name>
<keyword evidence="3" id="KW-1185">Reference proteome</keyword>